<dbReference type="HOGENOM" id="CLU_3110373_0_0_1"/>
<organism evidence="1">
    <name type="scientific">Albugo laibachii Nc14</name>
    <dbReference type="NCBI Taxonomy" id="890382"/>
    <lineage>
        <taxon>Eukaryota</taxon>
        <taxon>Sar</taxon>
        <taxon>Stramenopiles</taxon>
        <taxon>Oomycota</taxon>
        <taxon>Peronosporomycetes</taxon>
        <taxon>Albuginales</taxon>
        <taxon>Albuginaceae</taxon>
        <taxon>Albugo</taxon>
    </lineage>
</organism>
<protein>
    <submittedName>
        <fullName evidence="1">AlNc14C345G10849 protein</fullName>
    </submittedName>
</protein>
<dbReference type="EMBL" id="FR824390">
    <property type="protein sequence ID" value="CCA26086.1"/>
    <property type="molecule type" value="Genomic_DNA"/>
</dbReference>
<reference evidence="1" key="1">
    <citation type="journal article" date="2011" name="PLoS Biol.">
        <title>Gene gain and loss during evolution of obligate parasitism in the white rust pathogen of Arabidopsis thaliana.</title>
        <authorList>
            <person name="Kemen E."/>
            <person name="Gardiner A."/>
            <person name="Schultz-Larsen T."/>
            <person name="Kemen A.C."/>
            <person name="Balmuth A.L."/>
            <person name="Robert-Seilaniantz A."/>
            <person name="Bailey K."/>
            <person name="Holub E."/>
            <person name="Studholme D.J."/>
            <person name="Maclean D."/>
            <person name="Jones J.D."/>
        </authorList>
    </citation>
    <scope>NUCLEOTIDE SEQUENCE</scope>
</reference>
<proteinExistence type="predicted"/>
<sequence length="51" mass="6010">MKIQLRYRVEEVRLLECEFSTLYSDIRIRVTCLSCYLTISGNASQKVPNRI</sequence>
<dbReference type="AlphaFoldDB" id="F0WX94"/>
<reference evidence="1" key="2">
    <citation type="submission" date="2011-02" db="EMBL/GenBank/DDBJ databases">
        <authorList>
            <person name="MacLean D."/>
        </authorList>
    </citation>
    <scope>NUCLEOTIDE SEQUENCE</scope>
</reference>
<accession>F0WX94</accession>
<name>F0WX94_9STRA</name>
<gene>
    <name evidence="1" type="primary">AlNc14C345G10849</name>
    <name evidence="1" type="ORF">ALNC14_122300</name>
</gene>
<evidence type="ECO:0000313" key="1">
    <source>
        <dbReference type="EMBL" id="CCA26086.1"/>
    </source>
</evidence>